<dbReference type="GO" id="GO:0005506">
    <property type="term" value="F:iron ion binding"/>
    <property type="evidence" value="ECO:0007669"/>
    <property type="project" value="InterPro"/>
</dbReference>
<dbReference type="InterPro" id="IPR001128">
    <property type="entry name" value="Cyt_P450"/>
</dbReference>
<evidence type="ECO:0000256" key="3">
    <source>
        <dbReference type="ARBA" id="ARBA00022723"/>
    </source>
</evidence>
<dbReference type="Proteomes" id="UP000585474">
    <property type="component" value="Unassembled WGS sequence"/>
</dbReference>
<evidence type="ECO:0000313" key="9">
    <source>
        <dbReference type="EMBL" id="GFS35231.1"/>
    </source>
</evidence>
<dbReference type="Gene3D" id="1.10.630.10">
    <property type="entry name" value="Cytochrome P450"/>
    <property type="match status" value="1"/>
</dbReference>
<evidence type="ECO:0000256" key="4">
    <source>
        <dbReference type="ARBA" id="ARBA00023002"/>
    </source>
</evidence>
<dbReference type="FunFam" id="1.10.630.10:FF:000026">
    <property type="entry name" value="Cytochrome P450 82C4"/>
    <property type="match status" value="1"/>
</dbReference>
<dbReference type="CDD" id="cd20653">
    <property type="entry name" value="CYP81"/>
    <property type="match status" value="1"/>
</dbReference>
<dbReference type="InterPro" id="IPR002401">
    <property type="entry name" value="Cyt_P450_E_grp-I"/>
</dbReference>
<evidence type="ECO:0000256" key="6">
    <source>
        <dbReference type="ARBA" id="ARBA00023033"/>
    </source>
</evidence>
<dbReference type="Pfam" id="PF00067">
    <property type="entry name" value="p450"/>
    <property type="match status" value="1"/>
</dbReference>
<evidence type="ECO:0000256" key="7">
    <source>
        <dbReference type="PIRSR" id="PIRSR602401-1"/>
    </source>
</evidence>
<evidence type="ECO:0000256" key="5">
    <source>
        <dbReference type="ARBA" id="ARBA00023004"/>
    </source>
</evidence>
<reference evidence="10" key="1">
    <citation type="submission" date="2019-07" db="EMBL/GenBank/DDBJ databases">
        <title>De Novo Assembly of kiwifruit Actinidia rufa.</title>
        <authorList>
            <person name="Sugita-Konishi S."/>
            <person name="Sato K."/>
            <person name="Mori E."/>
            <person name="Abe Y."/>
            <person name="Kisaki G."/>
            <person name="Hamano K."/>
            <person name="Suezawa K."/>
            <person name="Otani M."/>
            <person name="Fukuda T."/>
            <person name="Manabe T."/>
            <person name="Gomi K."/>
            <person name="Tabuchi M."/>
            <person name="Akimitsu K."/>
            <person name="Kataoka I."/>
        </authorList>
    </citation>
    <scope>NUCLEOTIDE SEQUENCE [LARGE SCALE GENOMIC DNA]</scope>
    <source>
        <strain evidence="10">cv. Fuchu</strain>
    </source>
</reference>
<keyword evidence="4 8" id="KW-0560">Oxidoreductase</keyword>
<comment type="cofactor">
    <cofactor evidence="1 7">
        <name>heme</name>
        <dbReference type="ChEBI" id="CHEBI:30413"/>
    </cofactor>
</comment>
<dbReference type="PROSITE" id="PS00086">
    <property type="entry name" value="CYTOCHROME_P450"/>
    <property type="match status" value="1"/>
</dbReference>
<dbReference type="PANTHER" id="PTHR47947">
    <property type="entry name" value="CYTOCHROME P450 82C3-RELATED"/>
    <property type="match status" value="1"/>
</dbReference>
<dbReference type="GO" id="GO:0020037">
    <property type="term" value="F:heme binding"/>
    <property type="evidence" value="ECO:0007669"/>
    <property type="project" value="InterPro"/>
</dbReference>
<evidence type="ECO:0000256" key="8">
    <source>
        <dbReference type="RuleBase" id="RU000461"/>
    </source>
</evidence>
<accession>A0A7J0DHN9</accession>
<dbReference type="EMBL" id="BJWL01000225">
    <property type="protein sequence ID" value="GFS35231.1"/>
    <property type="molecule type" value="Genomic_DNA"/>
</dbReference>
<comment type="caution">
    <text evidence="9">The sequence shown here is derived from an EMBL/GenBank/DDBJ whole genome shotgun (WGS) entry which is preliminary data.</text>
</comment>
<dbReference type="InterPro" id="IPR017972">
    <property type="entry name" value="Cyt_P450_CS"/>
</dbReference>
<dbReference type="OrthoDB" id="2789670at2759"/>
<keyword evidence="10" id="KW-1185">Reference proteome</keyword>
<gene>
    <name evidence="9" type="ORF">Acr_00g0038580</name>
</gene>
<sequence>MEVVVVSSPLAVEECFTKNDITFANRPKLLAGKILNYDYTAVGFSPYGEHWRNLRRLISLELVSANRLTMFTNIRQEEVWLLLKQLFQNSRGEFVPVNLKSKLADVSFNIMTRMIAGKRYFGKDAADEEARQFRDIMSEIVEVHGNSNLGDYLPVFQWLDIQGVAKRMVKLRKKMDEFFQLLIDEHRKTNRNESNISLDEPSGSNKERKKTLIDVLISLQETEPALHSDDTIKGLVLALVVAGTETSATTMEWAMALLLNHPEAMSKAVAEIDAHVGQDRLLDEQDLPKLTYLQNIINETLRLFPPVPLLVPHESSDDCTLCGFDIPRGTMLLVNLWTIHRDPELWVDAAKFVPERFETGEGEGYKLIPFGAGRRVCPGVNLGRRVMALALGALIQTFEWERVGKEEIDLTEGIGLSMPKAKPLQALCRPRPATTKLLSKV</sequence>
<evidence type="ECO:0000313" key="10">
    <source>
        <dbReference type="Proteomes" id="UP000585474"/>
    </source>
</evidence>
<evidence type="ECO:0000256" key="2">
    <source>
        <dbReference type="ARBA" id="ARBA00022617"/>
    </source>
</evidence>
<dbReference type="GO" id="GO:0016705">
    <property type="term" value="F:oxidoreductase activity, acting on paired donors, with incorporation or reduction of molecular oxygen"/>
    <property type="evidence" value="ECO:0007669"/>
    <property type="project" value="InterPro"/>
</dbReference>
<dbReference type="InterPro" id="IPR050651">
    <property type="entry name" value="Plant_Cytochrome_P450_Monoox"/>
</dbReference>
<dbReference type="AlphaFoldDB" id="A0A7J0DHN9"/>
<evidence type="ECO:0000256" key="1">
    <source>
        <dbReference type="ARBA" id="ARBA00001971"/>
    </source>
</evidence>
<keyword evidence="5 7" id="KW-0408">Iron</keyword>
<keyword evidence="3 7" id="KW-0479">Metal-binding</keyword>
<dbReference type="SUPFAM" id="SSF48264">
    <property type="entry name" value="Cytochrome P450"/>
    <property type="match status" value="1"/>
</dbReference>
<keyword evidence="2 7" id="KW-0349">Heme</keyword>
<protein>
    <submittedName>
        <fullName evidence="9">Cytochrome P450, family 81, subfamily D, polypeptide 5</fullName>
    </submittedName>
</protein>
<dbReference type="PRINTS" id="PR00385">
    <property type="entry name" value="P450"/>
</dbReference>
<name>A0A7J0DHN9_9ERIC</name>
<dbReference type="GO" id="GO:0004497">
    <property type="term" value="F:monooxygenase activity"/>
    <property type="evidence" value="ECO:0007669"/>
    <property type="project" value="UniProtKB-KW"/>
</dbReference>
<comment type="similarity">
    <text evidence="8">Belongs to the cytochrome P450 family.</text>
</comment>
<proteinExistence type="inferred from homology"/>
<dbReference type="InterPro" id="IPR036396">
    <property type="entry name" value="Cyt_P450_sf"/>
</dbReference>
<feature type="binding site" description="axial binding residue" evidence="7">
    <location>
        <position position="377"/>
    </location>
    <ligand>
        <name>heme</name>
        <dbReference type="ChEBI" id="CHEBI:30413"/>
    </ligand>
    <ligandPart>
        <name>Fe</name>
        <dbReference type="ChEBI" id="CHEBI:18248"/>
    </ligandPart>
</feature>
<organism evidence="9 10">
    <name type="scientific">Actinidia rufa</name>
    <dbReference type="NCBI Taxonomy" id="165716"/>
    <lineage>
        <taxon>Eukaryota</taxon>
        <taxon>Viridiplantae</taxon>
        <taxon>Streptophyta</taxon>
        <taxon>Embryophyta</taxon>
        <taxon>Tracheophyta</taxon>
        <taxon>Spermatophyta</taxon>
        <taxon>Magnoliopsida</taxon>
        <taxon>eudicotyledons</taxon>
        <taxon>Gunneridae</taxon>
        <taxon>Pentapetalae</taxon>
        <taxon>asterids</taxon>
        <taxon>Ericales</taxon>
        <taxon>Actinidiaceae</taxon>
        <taxon>Actinidia</taxon>
    </lineage>
</organism>
<dbReference type="PANTHER" id="PTHR47947:SF20">
    <property type="entry name" value="CYTOCHROME P450 FAMILY PROTEIN"/>
    <property type="match status" value="1"/>
</dbReference>
<keyword evidence="6 8" id="KW-0503">Monooxygenase</keyword>
<dbReference type="PRINTS" id="PR00463">
    <property type="entry name" value="EP450I"/>
</dbReference>